<sequence>MLDRADDSPDTAAVAPEPQIWQRLTLLWRGAGQTARLMIGVPDYQTYVEHVRLTHPETPPMSYEAFFRSRMEARYAGRARGCC</sequence>
<accession>A0A7H1N4B5</accession>
<dbReference type="Proteomes" id="UP000516369">
    <property type="component" value="Chromosome"/>
</dbReference>
<evidence type="ECO:0000313" key="2">
    <source>
        <dbReference type="Proteomes" id="UP000516369"/>
    </source>
</evidence>
<reference evidence="1 2" key="1">
    <citation type="submission" date="2020-05" db="EMBL/GenBank/DDBJ databases">
        <title>Complete closed genome sequence of Defluviicoccus vanus.</title>
        <authorList>
            <person name="Bessarab I."/>
            <person name="Arumugam K."/>
            <person name="Maszenan A.M."/>
            <person name="Seviour R.J."/>
            <person name="Williams R.B."/>
        </authorList>
    </citation>
    <scope>NUCLEOTIDE SEQUENCE [LARGE SCALE GENOMIC DNA]</scope>
    <source>
        <strain evidence="1 2">Ben 114</strain>
    </source>
</reference>
<dbReference type="PANTHER" id="PTHR38453:SF1">
    <property type="entry name" value="CYTOPLASMIC PROTEIN"/>
    <property type="match status" value="1"/>
</dbReference>
<dbReference type="AlphaFoldDB" id="A0A7H1N4B5"/>
<name>A0A7H1N4B5_9PROT</name>
<gene>
    <name evidence="1" type="ORF">HQ394_15980</name>
</gene>
<dbReference type="KEGG" id="dvn:HQ394_15980"/>
<dbReference type="PANTHER" id="PTHR38453">
    <property type="entry name" value="CYTOPLASMIC PROTEIN-RELATED"/>
    <property type="match status" value="1"/>
</dbReference>
<protein>
    <submittedName>
        <fullName evidence="1">YbdD/YjiX family protein</fullName>
    </submittedName>
</protein>
<evidence type="ECO:0000313" key="1">
    <source>
        <dbReference type="EMBL" id="QNT70551.1"/>
    </source>
</evidence>
<proteinExistence type="predicted"/>
<dbReference type="Pfam" id="PF04328">
    <property type="entry name" value="Sel_put"/>
    <property type="match status" value="1"/>
</dbReference>
<dbReference type="InterPro" id="IPR007423">
    <property type="entry name" value="Sel_put"/>
</dbReference>
<keyword evidence="2" id="KW-1185">Reference proteome</keyword>
<dbReference type="EMBL" id="CP053923">
    <property type="protein sequence ID" value="QNT70551.1"/>
    <property type="molecule type" value="Genomic_DNA"/>
</dbReference>
<organism evidence="1 2">
    <name type="scientific">Defluviicoccus vanus</name>
    <dbReference type="NCBI Taxonomy" id="111831"/>
    <lineage>
        <taxon>Bacteria</taxon>
        <taxon>Pseudomonadati</taxon>
        <taxon>Pseudomonadota</taxon>
        <taxon>Alphaproteobacteria</taxon>
        <taxon>Rhodospirillales</taxon>
        <taxon>Rhodospirillaceae</taxon>
        <taxon>Defluviicoccus</taxon>
    </lineage>
</organism>